<evidence type="ECO:0000313" key="2">
    <source>
        <dbReference type="EMBL" id="DAG01263.1"/>
    </source>
</evidence>
<reference evidence="2" key="1">
    <citation type="journal article" date="2021" name="Proc. Natl. Acad. Sci. U.S.A.">
        <title>A Catalog of Tens of Thousands of Viruses from Human Metagenomes Reveals Hidden Associations with Chronic Diseases.</title>
        <authorList>
            <person name="Tisza M.J."/>
            <person name="Buck C.B."/>
        </authorList>
    </citation>
    <scope>NUCLEOTIDE SEQUENCE</scope>
    <source>
        <strain evidence="2">CtVfb8</strain>
    </source>
</reference>
<name>A0A8S5V3R6_9CAUD</name>
<evidence type="ECO:0000256" key="1">
    <source>
        <dbReference type="SAM" id="MobiDB-lite"/>
    </source>
</evidence>
<sequence length="67" mass="7183">MIKIGALFSKPKTPEVKVQAPALDNPVVEPQEPELGAQETEEQKARKGKKGLKVSLDKAKGVGTNVM</sequence>
<organism evidence="2">
    <name type="scientific">Caudovirales sp. ctVfb8</name>
    <dbReference type="NCBI Taxonomy" id="2825766"/>
    <lineage>
        <taxon>Viruses</taxon>
        <taxon>Duplodnaviria</taxon>
        <taxon>Heunggongvirae</taxon>
        <taxon>Uroviricota</taxon>
        <taxon>Caudoviricetes</taxon>
    </lineage>
</organism>
<feature type="region of interest" description="Disordered" evidence="1">
    <location>
        <begin position="23"/>
        <end position="53"/>
    </location>
</feature>
<protein>
    <submittedName>
        <fullName evidence="2">Uncharacterized protein</fullName>
    </submittedName>
</protein>
<accession>A0A8S5V3R6</accession>
<proteinExistence type="predicted"/>
<dbReference type="EMBL" id="BK016189">
    <property type="protein sequence ID" value="DAG01263.1"/>
    <property type="molecule type" value="Genomic_DNA"/>
</dbReference>